<reference evidence="1 2" key="1">
    <citation type="submission" date="2018-06" db="EMBL/GenBank/DDBJ databases">
        <authorList>
            <consortium name="Pathogen Informatics"/>
            <person name="Doyle S."/>
        </authorList>
    </citation>
    <scope>NUCLEOTIDE SEQUENCE [LARGE SCALE GENOMIC DNA]</scope>
    <source>
        <strain evidence="1 2">NCTC11862</strain>
    </source>
</reference>
<evidence type="ECO:0000313" key="1">
    <source>
        <dbReference type="EMBL" id="STC69614.1"/>
    </source>
</evidence>
<protein>
    <recommendedName>
        <fullName evidence="3">Asp23/Gls24 family envelope stress response protein</fullName>
    </recommendedName>
</protein>
<sequence>MMIDIDDATFAQAAVLAIDGVAAMHPGRYGEVALLYPNERVVGLKPLSRDGEEGLEAHVVVDVDAGRNVYDVAEAVRHAVRSATGLNVVDVTIGDVISSSQGASGPDNETKRQL</sequence>
<dbReference type="RefSeq" id="WP_018581617.1">
    <property type="nucleotide sequence ID" value="NZ_LDYD01000005.1"/>
</dbReference>
<evidence type="ECO:0000313" key="2">
    <source>
        <dbReference type="Proteomes" id="UP000254467"/>
    </source>
</evidence>
<dbReference type="Proteomes" id="UP000254467">
    <property type="component" value="Unassembled WGS sequence"/>
</dbReference>
<proteinExistence type="predicted"/>
<gene>
    <name evidence="1" type="ORF">NCTC11862_01413</name>
</gene>
<name>A0A376CMF8_9CORY</name>
<dbReference type="AlphaFoldDB" id="A0A376CMF8"/>
<accession>A0A376CMF8</accession>
<dbReference type="OrthoDB" id="5195799at2"/>
<dbReference type="STRING" id="35756.GCA_001044155_00877"/>
<keyword evidence="2" id="KW-1185">Reference proteome</keyword>
<dbReference type="EMBL" id="UFXQ01000001">
    <property type="protein sequence ID" value="STC69614.1"/>
    <property type="molecule type" value="Genomic_DNA"/>
</dbReference>
<evidence type="ECO:0008006" key="3">
    <source>
        <dbReference type="Google" id="ProtNLM"/>
    </source>
</evidence>
<organism evidence="1 2">
    <name type="scientific">Corynebacterium pilosum</name>
    <dbReference type="NCBI Taxonomy" id="35756"/>
    <lineage>
        <taxon>Bacteria</taxon>
        <taxon>Bacillati</taxon>
        <taxon>Actinomycetota</taxon>
        <taxon>Actinomycetes</taxon>
        <taxon>Mycobacteriales</taxon>
        <taxon>Corynebacteriaceae</taxon>
        <taxon>Corynebacterium</taxon>
    </lineage>
</organism>